<organism evidence="2 3">
    <name type="scientific">Corallococcus llansteffanensis</name>
    <dbReference type="NCBI Taxonomy" id="2316731"/>
    <lineage>
        <taxon>Bacteria</taxon>
        <taxon>Pseudomonadati</taxon>
        <taxon>Myxococcota</taxon>
        <taxon>Myxococcia</taxon>
        <taxon>Myxococcales</taxon>
        <taxon>Cystobacterineae</taxon>
        <taxon>Myxococcaceae</taxon>
        <taxon>Corallococcus</taxon>
    </lineage>
</organism>
<protein>
    <submittedName>
        <fullName evidence="2">Peptidase S8</fullName>
    </submittedName>
</protein>
<feature type="non-terminal residue" evidence="2">
    <location>
        <position position="236"/>
    </location>
</feature>
<feature type="signal peptide" evidence="1">
    <location>
        <begin position="1"/>
        <end position="26"/>
    </location>
</feature>
<reference evidence="3" key="1">
    <citation type="submission" date="2018-09" db="EMBL/GenBank/DDBJ databases">
        <authorList>
            <person name="Livingstone P.G."/>
            <person name="Whitworth D.E."/>
        </authorList>
    </citation>
    <scope>NUCLEOTIDE SEQUENCE [LARGE SCALE GENOMIC DNA]</scope>
    <source>
        <strain evidence="3">CA051B</strain>
    </source>
</reference>
<evidence type="ECO:0000313" key="3">
    <source>
        <dbReference type="Proteomes" id="UP000272888"/>
    </source>
</evidence>
<proteinExistence type="predicted"/>
<dbReference type="Proteomes" id="UP000272888">
    <property type="component" value="Unassembled WGS sequence"/>
</dbReference>
<gene>
    <name evidence="2" type="ORF">D7V93_38795</name>
</gene>
<evidence type="ECO:0000313" key="2">
    <source>
        <dbReference type="EMBL" id="RKH41367.1"/>
    </source>
</evidence>
<keyword evidence="1" id="KW-0732">Signal</keyword>
<feature type="chain" id="PRO_5017409569" evidence="1">
    <location>
        <begin position="27"/>
        <end position="236"/>
    </location>
</feature>
<name>A0A3A8NAF0_9BACT</name>
<sequence>MPFVSRLTQTLVGLLLCSAVPAVASAAAPLQPRLAADKRATPSLPEGTRVERVVVKFHEGSRVRLRASGLRSLASERTLAERELLGARRLTEARVGDDVSAAQALLERAPRTSAPRRLFAADPEATLEANKTSGEARSGRQLADLNLYFEVPLVPGTSAEQVTELVAALNALDSVETAYAQPPAEPAMVGFGMDAALRTLLAAADLPPATPLYDSAQGYLNAAPGGIDARFAWGVA</sequence>
<accession>A0A3A8NAF0</accession>
<evidence type="ECO:0000256" key="1">
    <source>
        <dbReference type="SAM" id="SignalP"/>
    </source>
</evidence>
<dbReference type="EMBL" id="RAWB01000714">
    <property type="protein sequence ID" value="RKH41367.1"/>
    <property type="molecule type" value="Genomic_DNA"/>
</dbReference>
<dbReference type="AlphaFoldDB" id="A0A3A8NAF0"/>
<keyword evidence="3" id="KW-1185">Reference proteome</keyword>
<comment type="caution">
    <text evidence="2">The sequence shown here is derived from an EMBL/GenBank/DDBJ whole genome shotgun (WGS) entry which is preliminary data.</text>
</comment>